<reference evidence="2 3" key="1">
    <citation type="submission" date="2020-02" db="EMBL/GenBank/DDBJ databases">
        <title>Whole-genome analyses of novel actinobacteria.</title>
        <authorList>
            <person name="Sahin N."/>
        </authorList>
    </citation>
    <scope>NUCLEOTIDE SEQUENCE [LARGE SCALE GENOMIC DNA]</scope>
    <source>
        <strain evidence="2 3">A7024</strain>
    </source>
</reference>
<dbReference type="AlphaFoldDB" id="A0A6G4TVG5"/>
<dbReference type="RefSeq" id="WP_165234096.1">
    <property type="nucleotide sequence ID" value="NZ_JAAKZV010000022.1"/>
</dbReference>
<comment type="caution">
    <text evidence="2">The sequence shown here is derived from an EMBL/GenBank/DDBJ whole genome shotgun (WGS) entry which is preliminary data.</text>
</comment>
<evidence type="ECO:0000313" key="2">
    <source>
        <dbReference type="EMBL" id="NGN63884.1"/>
    </source>
</evidence>
<name>A0A6G4TVG5_9ACTN</name>
<keyword evidence="3" id="KW-1185">Reference proteome</keyword>
<keyword evidence="1" id="KW-0175">Coiled coil</keyword>
<accession>A0A6G4TVG5</accession>
<proteinExistence type="predicted"/>
<evidence type="ECO:0000313" key="3">
    <source>
        <dbReference type="Proteomes" id="UP000481583"/>
    </source>
</evidence>
<organism evidence="2 3">
    <name type="scientific">Streptomyces coryli</name>
    <dbReference type="NCBI Taxonomy" id="1128680"/>
    <lineage>
        <taxon>Bacteria</taxon>
        <taxon>Bacillati</taxon>
        <taxon>Actinomycetota</taxon>
        <taxon>Actinomycetes</taxon>
        <taxon>Kitasatosporales</taxon>
        <taxon>Streptomycetaceae</taxon>
        <taxon>Streptomyces</taxon>
    </lineage>
</organism>
<dbReference type="EMBL" id="JAAKZV010000022">
    <property type="protein sequence ID" value="NGN63884.1"/>
    <property type="molecule type" value="Genomic_DNA"/>
</dbReference>
<feature type="coiled-coil region" evidence="1">
    <location>
        <begin position="20"/>
        <end position="56"/>
    </location>
</feature>
<evidence type="ECO:0000256" key="1">
    <source>
        <dbReference type="SAM" id="Coils"/>
    </source>
</evidence>
<sequence>MTDLDTTSAVPIAAPTEGWLPQLRELAAAYTARVEKEREEEEREQLRSQRAQESADRQCAAARAAEYVEYCFPETLARVLPAEDWVGYPQLHVDVHGKRADKCAVAYLGDGLFLRYISRSRHADGYFDGYVDVMELIQPCACGNYIEHLDITDDDALSLVLADGAHSAQCVNACTPTYDPANPRPW</sequence>
<gene>
    <name evidence="2" type="ORF">G5C51_08180</name>
</gene>
<dbReference type="Proteomes" id="UP000481583">
    <property type="component" value="Unassembled WGS sequence"/>
</dbReference>
<protein>
    <submittedName>
        <fullName evidence="2">Uncharacterized protein</fullName>
    </submittedName>
</protein>